<protein>
    <submittedName>
        <fullName evidence="2">Uncharacterized protein</fullName>
    </submittedName>
</protein>
<evidence type="ECO:0000313" key="2">
    <source>
        <dbReference type="EMBL" id="WAQ93445.1"/>
    </source>
</evidence>
<accession>A0ABY7DAS1</accession>
<feature type="compositionally biased region" description="Polar residues" evidence="1">
    <location>
        <begin position="258"/>
        <end position="267"/>
    </location>
</feature>
<reference evidence="2" key="1">
    <citation type="submission" date="2022-11" db="EMBL/GenBank/DDBJ databases">
        <title>Centuries of genome instability and evolution in soft-shell clam transmissible cancer (bioRxiv).</title>
        <authorList>
            <person name="Hart S.F.M."/>
            <person name="Yonemitsu M.A."/>
            <person name="Giersch R.M."/>
            <person name="Beal B.F."/>
            <person name="Arriagada G."/>
            <person name="Davis B.W."/>
            <person name="Ostrander E.A."/>
            <person name="Goff S.P."/>
            <person name="Metzger M.J."/>
        </authorList>
    </citation>
    <scope>NUCLEOTIDE SEQUENCE</scope>
    <source>
        <strain evidence="2">MELC-2E11</strain>
        <tissue evidence="2">Siphon/mantle</tissue>
    </source>
</reference>
<dbReference type="EMBL" id="CP111012">
    <property type="protein sequence ID" value="WAQ93445.1"/>
    <property type="molecule type" value="Genomic_DNA"/>
</dbReference>
<evidence type="ECO:0000313" key="3">
    <source>
        <dbReference type="Proteomes" id="UP001164746"/>
    </source>
</evidence>
<feature type="region of interest" description="Disordered" evidence="1">
    <location>
        <begin position="248"/>
        <end position="267"/>
    </location>
</feature>
<proteinExistence type="predicted"/>
<organism evidence="2 3">
    <name type="scientific">Mya arenaria</name>
    <name type="common">Soft-shell clam</name>
    <dbReference type="NCBI Taxonomy" id="6604"/>
    <lineage>
        <taxon>Eukaryota</taxon>
        <taxon>Metazoa</taxon>
        <taxon>Spiralia</taxon>
        <taxon>Lophotrochozoa</taxon>
        <taxon>Mollusca</taxon>
        <taxon>Bivalvia</taxon>
        <taxon>Autobranchia</taxon>
        <taxon>Heteroconchia</taxon>
        <taxon>Euheterodonta</taxon>
        <taxon>Imparidentia</taxon>
        <taxon>Neoheterodontei</taxon>
        <taxon>Myida</taxon>
        <taxon>Myoidea</taxon>
        <taxon>Myidae</taxon>
        <taxon>Mya</taxon>
    </lineage>
</organism>
<dbReference type="Proteomes" id="UP001164746">
    <property type="component" value="Chromosome 1"/>
</dbReference>
<evidence type="ECO:0000256" key="1">
    <source>
        <dbReference type="SAM" id="MobiDB-lite"/>
    </source>
</evidence>
<name>A0ABY7DAS1_MYAAR</name>
<keyword evidence="3" id="KW-1185">Reference proteome</keyword>
<gene>
    <name evidence="2" type="ORF">MAR_005916</name>
</gene>
<sequence>MSDMRSTAMIGYFKTMDNMEVCKNVKPIPDLLECSGFCHSRSFYSHVMQGFNDRFSNIGTIPGTGVTWIDKCGGNGETESLHGTGKLSLFKQTAPPSMVHCIISPELYDAISSIVLHSMRDTLPCGQKAAFWAAVQDCKSMIPSHRLSCGIHSPFPHRNSPGGQDRHEHSQVVLLITLEEILESIRTAILGTGGDIQTFEAPENPFVDSARRGGRSHLTFWPAWSYGSSSLARTQSIMIGVVHRSDKDWSADIGSESPPETYTSRSN</sequence>